<organism evidence="2 3">
    <name type="scientific">Pleurodeles waltl</name>
    <name type="common">Iberian ribbed newt</name>
    <dbReference type="NCBI Taxonomy" id="8319"/>
    <lineage>
        <taxon>Eukaryota</taxon>
        <taxon>Metazoa</taxon>
        <taxon>Chordata</taxon>
        <taxon>Craniata</taxon>
        <taxon>Vertebrata</taxon>
        <taxon>Euteleostomi</taxon>
        <taxon>Amphibia</taxon>
        <taxon>Batrachia</taxon>
        <taxon>Caudata</taxon>
        <taxon>Salamandroidea</taxon>
        <taxon>Salamandridae</taxon>
        <taxon>Pleurodelinae</taxon>
        <taxon>Pleurodeles</taxon>
    </lineage>
</organism>
<dbReference type="Proteomes" id="UP001066276">
    <property type="component" value="Chromosome 7"/>
</dbReference>
<dbReference type="AlphaFoldDB" id="A0AAV7PED8"/>
<dbReference type="EMBL" id="JANPWB010000011">
    <property type="protein sequence ID" value="KAJ1126571.1"/>
    <property type="molecule type" value="Genomic_DNA"/>
</dbReference>
<feature type="compositionally biased region" description="Basic residues" evidence="1">
    <location>
        <begin position="62"/>
        <end position="71"/>
    </location>
</feature>
<evidence type="ECO:0000313" key="3">
    <source>
        <dbReference type="Proteomes" id="UP001066276"/>
    </source>
</evidence>
<keyword evidence="3" id="KW-1185">Reference proteome</keyword>
<reference evidence="2" key="1">
    <citation type="journal article" date="2022" name="bioRxiv">
        <title>Sequencing and chromosome-scale assembly of the giantPleurodeles waltlgenome.</title>
        <authorList>
            <person name="Brown T."/>
            <person name="Elewa A."/>
            <person name="Iarovenko S."/>
            <person name="Subramanian E."/>
            <person name="Araus A.J."/>
            <person name="Petzold A."/>
            <person name="Susuki M."/>
            <person name="Suzuki K.-i.T."/>
            <person name="Hayashi T."/>
            <person name="Toyoda A."/>
            <person name="Oliveira C."/>
            <person name="Osipova E."/>
            <person name="Leigh N.D."/>
            <person name="Simon A."/>
            <person name="Yun M.H."/>
        </authorList>
    </citation>
    <scope>NUCLEOTIDE SEQUENCE</scope>
    <source>
        <strain evidence="2">20211129_DDA</strain>
        <tissue evidence="2">Liver</tissue>
    </source>
</reference>
<accession>A0AAV7PED8</accession>
<feature type="region of interest" description="Disordered" evidence="1">
    <location>
        <begin position="33"/>
        <end position="166"/>
    </location>
</feature>
<evidence type="ECO:0000256" key="1">
    <source>
        <dbReference type="SAM" id="MobiDB-lite"/>
    </source>
</evidence>
<sequence>MAALVAHESPPIITRPDAGDRWCGCGCAASRGGGRAISPTAGKSGSRDRGLQHAPRVEAWRRSHRPCRRKRALPEKTGKSGEGIRGPWQAGKLRPRLIGRSGPEGGPSPFANPLGEGAQERSRLPHSLRKCCESQSPPAQGTEDPGHTGAPATGRERVPHRPELRPLRLHQPLYFLPYFFRVESYREERER</sequence>
<name>A0AAV7PED8_PLEWA</name>
<comment type="caution">
    <text evidence="2">The sequence shown here is derived from an EMBL/GenBank/DDBJ whole genome shotgun (WGS) entry which is preliminary data.</text>
</comment>
<evidence type="ECO:0000313" key="2">
    <source>
        <dbReference type="EMBL" id="KAJ1126571.1"/>
    </source>
</evidence>
<feature type="compositionally biased region" description="Basic and acidic residues" evidence="1">
    <location>
        <begin position="154"/>
        <end position="166"/>
    </location>
</feature>
<gene>
    <name evidence="2" type="ORF">NDU88_004978</name>
</gene>
<feature type="compositionally biased region" description="Basic and acidic residues" evidence="1">
    <location>
        <begin position="45"/>
        <end position="61"/>
    </location>
</feature>
<protein>
    <submittedName>
        <fullName evidence="2">Uncharacterized protein</fullName>
    </submittedName>
</protein>
<proteinExistence type="predicted"/>